<reference evidence="2" key="5">
    <citation type="journal article" date="2021" name="G3 (Bethesda)">
        <title>Aegilops tauschii genome assembly Aet v5.0 features greater sequence contiguity and improved annotation.</title>
        <authorList>
            <person name="Wang L."/>
            <person name="Zhu T."/>
            <person name="Rodriguez J.C."/>
            <person name="Deal K.R."/>
            <person name="Dubcovsky J."/>
            <person name="McGuire P.E."/>
            <person name="Lux T."/>
            <person name="Spannagl M."/>
            <person name="Mayer K.F.X."/>
            <person name="Baldrich P."/>
            <person name="Meyers B.C."/>
            <person name="Huo N."/>
            <person name="Gu Y.Q."/>
            <person name="Zhou H."/>
            <person name="Devos K.M."/>
            <person name="Bennetzen J.L."/>
            <person name="Unver T."/>
            <person name="Budak H."/>
            <person name="Gulick P.J."/>
            <person name="Galiba G."/>
            <person name="Kalapos B."/>
            <person name="Nelson D.R."/>
            <person name="Li P."/>
            <person name="You F.M."/>
            <person name="Luo M.C."/>
            <person name="Dvorak J."/>
        </authorList>
    </citation>
    <scope>NUCLEOTIDE SEQUENCE [LARGE SCALE GENOMIC DNA]</scope>
    <source>
        <strain evidence="2">cv. AL8/78</strain>
    </source>
</reference>
<accession>A0A453MK07</accession>
<reference evidence="2" key="4">
    <citation type="submission" date="2019-03" db="UniProtKB">
        <authorList>
            <consortium name="EnsemblPlants"/>
        </authorList>
    </citation>
    <scope>IDENTIFICATION</scope>
</reference>
<feature type="compositionally biased region" description="Low complexity" evidence="1">
    <location>
        <begin position="1"/>
        <end position="17"/>
    </location>
</feature>
<keyword evidence="3" id="KW-1185">Reference proteome</keyword>
<reference evidence="2" key="3">
    <citation type="journal article" date="2017" name="Nature">
        <title>Genome sequence of the progenitor of the wheat D genome Aegilops tauschii.</title>
        <authorList>
            <person name="Luo M.C."/>
            <person name="Gu Y.Q."/>
            <person name="Puiu D."/>
            <person name="Wang H."/>
            <person name="Twardziok S.O."/>
            <person name="Deal K.R."/>
            <person name="Huo N."/>
            <person name="Zhu T."/>
            <person name="Wang L."/>
            <person name="Wang Y."/>
            <person name="McGuire P.E."/>
            <person name="Liu S."/>
            <person name="Long H."/>
            <person name="Ramasamy R.K."/>
            <person name="Rodriguez J.C."/>
            <person name="Van S.L."/>
            <person name="Yuan L."/>
            <person name="Wang Z."/>
            <person name="Xia Z."/>
            <person name="Xiao L."/>
            <person name="Anderson O.D."/>
            <person name="Ouyang S."/>
            <person name="Liang Y."/>
            <person name="Zimin A.V."/>
            <person name="Pertea G."/>
            <person name="Qi P."/>
            <person name="Bennetzen J.L."/>
            <person name="Dai X."/>
            <person name="Dawson M.W."/>
            <person name="Muller H.G."/>
            <person name="Kugler K."/>
            <person name="Rivarola-Duarte L."/>
            <person name="Spannagl M."/>
            <person name="Mayer K.F.X."/>
            <person name="Lu F.H."/>
            <person name="Bevan M.W."/>
            <person name="Leroy P."/>
            <person name="Li P."/>
            <person name="You F.M."/>
            <person name="Sun Q."/>
            <person name="Liu Z."/>
            <person name="Lyons E."/>
            <person name="Wicker T."/>
            <person name="Salzberg S.L."/>
            <person name="Devos K.M."/>
            <person name="Dvorak J."/>
        </authorList>
    </citation>
    <scope>NUCLEOTIDE SEQUENCE [LARGE SCALE GENOMIC DNA]</scope>
    <source>
        <strain evidence="2">cv. AL8/78</strain>
    </source>
</reference>
<evidence type="ECO:0000256" key="1">
    <source>
        <dbReference type="SAM" id="MobiDB-lite"/>
    </source>
</evidence>
<reference evidence="3" key="1">
    <citation type="journal article" date="2014" name="Science">
        <title>Ancient hybridizations among the ancestral genomes of bread wheat.</title>
        <authorList>
            <consortium name="International Wheat Genome Sequencing Consortium,"/>
            <person name="Marcussen T."/>
            <person name="Sandve S.R."/>
            <person name="Heier L."/>
            <person name="Spannagl M."/>
            <person name="Pfeifer M."/>
            <person name="Jakobsen K.S."/>
            <person name="Wulff B.B."/>
            <person name="Steuernagel B."/>
            <person name="Mayer K.F."/>
            <person name="Olsen O.A."/>
        </authorList>
    </citation>
    <scope>NUCLEOTIDE SEQUENCE [LARGE SCALE GENOMIC DNA]</scope>
    <source>
        <strain evidence="3">cv. AL8/78</strain>
    </source>
</reference>
<organism evidence="2 3">
    <name type="scientific">Aegilops tauschii subsp. strangulata</name>
    <name type="common">Goatgrass</name>
    <dbReference type="NCBI Taxonomy" id="200361"/>
    <lineage>
        <taxon>Eukaryota</taxon>
        <taxon>Viridiplantae</taxon>
        <taxon>Streptophyta</taxon>
        <taxon>Embryophyta</taxon>
        <taxon>Tracheophyta</taxon>
        <taxon>Spermatophyta</taxon>
        <taxon>Magnoliopsida</taxon>
        <taxon>Liliopsida</taxon>
        <taxon>Poales</taxon>
        <taxon>Poaceae</taxon>
        <taxon>BOP clade</taxon>
        <taxon>Pooideae</taxon>
        <taxon>Triticodae</taxon>
        <taxon>Triticeae</taxon>
        <taxon>Triticinae</taxon>
        <taxon>Aegilops</taxon>
    </lineage>
</organism>
<proteinExistence type="predicted"/>
<dbReference type="AlphaFoldDB" id="A0A453MK07"/>
<feature type="compositionally biased region" description="Polar residues" evidence="1">
    <location>
        <begin position="55"/>
        <end position="72"/>
    </location>
</feature>
<dbReference type="Gramene" id="AET5Gv21214800.5">
    <property type="protein sequence ID" value="AET5Gv21214800.5"/>
    <property type="gene ID" value="AET5Gv21214800"/>
</dbReference>
<reference evidence="3" key="2">
    <citation type="journal article" date="2017" name="Nat. Plants">
        <title>The Aegilops tauschii genome reveals multiple impacts of transposons.</title>
        <authorList>
            <person name="Zhao G."/>
            <person name="Zou C."/>
            <person name="Li K."/>
            <person name="Wang K."/>
            <person name="Li T."/>
            <person name="Gao L."/>
            <person name="Zhang X."/>
            <person name="Wang H."/>
            <person name="Yang Z."/>
            <person name="Liu X."/>
            <person name="Jiang W."/>
            <person name="Mao L."/>
            <person name="Kong X."/>
            <person name="Jiao Y."/>
            <person name="Jia J."/>
        </authorList>
    </citation>
    <scope>NUCLEOTIDE SEQUENCE [LARGE SCALE GENOMIC DNA]</scope>
    <source>
        <strain evidence="3">cv. AL8/78</strain>
    </source>
</reference>
<dbReference type="EnsemblPlants" id="AET5Gv21214800.5">
    <property type="protein sequence ID" value="AET5Gv21214800.5"/>
    <property type="gene ID" value="AET5Gv21214800"/>
</dbReference>
<protein>
    <submittedName>
        <fullName evidence="2">Uncharacterized protein</fullName>
    </submittedName>
</protein>
<dbReference type="Proteomes" id="UP000015105">
    <property type="component" value="Chromosome 5D"/>
</dbReference>
<sequence length="161" mass="17935">PPLLLPRPARSPRCSRSILHQQPRPAADRRLQRRHTILSFSRPHGPSPGEVRRGTTGSASVRRGTTGSASVRRCTTGSSYVRSCQQLLRPVSTWSLSTNPTIPANALSIACGYGEEQLQAFALEKYEANQQSAFQHLTMWRDLKDNGKWLAAMKKNEWGAR</sequence>
<name>A0A453MK07_AEGTS</name>
<evidence type="ECO:0000313" key="2">
    <source>
        <dbReference type="EnsemblPlants" id="AET5Gv21214800.5"/>
    </source>
</evidence>
<feature type="region of interest" description="Disordered" evidence="1">
    <location>
        <begin position="1"/>
        <end position="72"/>
    </location>
</feature>
<evidence type="ECO:0000313" key="3">
    <source>
        <dbReference type="Proteomes" id="UP000015105"/>
    </source>
</evidence>